<name>A0A139ICV0_9PEZI</name>
<dbReference type="PROSITE" id="PS51186">
    <property type="entry name" value="GNAT"/>
    <property type="match status" value="1"/>
</dbReference>
<dbReference type="PANTHER" id="PTHR42791:SF16">
    <property type="entry name" value="N-ACETYLTRANSFERASE DOMAIN-CONTAINING PROTEIN"/>
    <property type="match status" value="1"/>
</dbReference>
<organism evidence="2 3">
    <name type="scientific">Pseudocercospora musae</name>
    <dbReference type="NCBI Taxonomy" id="113226"/>
    <lineage>
        <taxon>Eukaryota</taxon>
        <taxon>Fungi</taxon>
        <taxon>Dikarya</taxon>
        <taxon>Ascomycota</taxon>
        <taxon>Pezizomycotina</taxon>
        <taxon>Dothideomycetes</taxon>
        <taxon>Dothideomycetidae</taxon>
        <taxon>Mycosphaerellales</taxon>
        <taxon>Mycosphaerellaceae</taxon>
        <taxon>Pseudocercospora</taxon>
    </lineage>
</organism>
<comment type="caution">
    <text evidence="2">The sequence shown here is derived from an EMBL/GenBank/DDBJ whole genome shotgun (WGS) entry which is preliminary data.</text>
</comment>
<sequence length="239" mass="26863">MPIRPANYSDLVPASKCLASAFKDEHMFGIYMHPHRHAYPEDMSLQFLKMLRTAYFSGPENHILVSYDDDDQITGVAHWRRLGSSHQKQPSKHRSAIKSCIDCFNYLESLIYPNRAADPSRLNVLRRLGPFAAPFWTGSRAEVWDLTLLGVDSARGGKGYGKELVKWGFERAKEEGVGCSVIASDGKEGFYRSCGFERVVGNVRDYGGMENPCNEHDIAGGSVLFWDNGREVGSDMYQK</sequence>
<dbReference type="InterPro" id="IPR016181">
    <property type="entry name" value="Acyl_CoA_acyltransferase"/>
</dbReference>
<dbReference type="Pfam" id="PF00583">
    <property type="entry name" value="Acetyltransf_1"/>
    <property type="match status" value="1"/>
</dbReference>
<evidence type="ECO:0000313" key="2">
    <source>
        <dbReference type="EMBL" id="KXT12597.1"/>
    </source>
</evidence>
<accession>A0A139ICV0</accession>
<dbReference type="Gene3D" id="3.40.630.30">
    <property type="match status" value="1"/>
</dbReference>
<dbReference type="CDD" id="cd04301">
    <property type="entry name" value="NAT_SF"/>
    <property type="match status" value="1"/>
</dbReference>
<feature type="domain" description="N-acetyltransferase" evidence="1">
    <location>
        <begin position="83"/>
        <end position="214"/>
    </location>
</feature>
<protein>
    <recommendedName>
        <fullName evidence="1">N-acetyltransferase domain-containing protein</fullName>
    </recommendedName>
</protein>
<dbReference type="STRING" id="113226.A0A139ICV0"/>
<dbReference type="OrthoDB" id="2115692at2759"/>
<dbReference type="GO" id="GO:0016747">
    <property type="term" value="F:acyltransferase activity, transferring groups other than amino-acyl groups"/>
    <property type="evidence" value="ECO:0007669"/>
    <property type="project" value="InterPro"/>
</dbReference>
<keyword evidence="3" id="KW-1185">Reference proteome</keyword>
<dbReference type="EMBL" id="LFZO01000146">
    <property type="protein sequence ID" value="KXT12597.1"/>
    <property type="molecule type" value="Genomic_DNA"/>
</dbReference>
<dbReference type="InterPro" id="IPR052523">
    <property type="entry name" value="Trichothecene_AcTrans"/>
</dbReference>
<dbReference type="SUPFAM" id="SSF55729">
    <property type="entry name" value="Acyl-CoA N-acyltransferases (Nat)"/>
    <property type="match status" value="1"/>
</dbReference>
<dbReference type="AlphaFoldDB" id="A0A139ICV0"/>
<dbReference type="Proteomes" id="UP000073492">
    <property type="component" value="Unassembled WGS sequence"/>
</dbReference>
<gene>
    <name evidence="2" type="ORF">AC579_372</name>
</gene>
<dbReference type="PANTHER" id="PTHR42791">
    <property type="entry name" value="GNAT FAMILY ACETYLTRANSFERASE"/>
    <property type="match status" value="1"/>
</dbReference>
<proteinExistence type="predicted"/>
<evidence type="ECO:0000259" key="1">
    <source>
        <dbReference type="PROSITE" id="PS51186"/>
    </source>
</evidence>
<reference evidence="2 3" key="1">
    <citation type="submission" date="2015-07" db="EMBL/GenBank/DDBJ databases">
        <title>Comparative genomics of the Sigatoka disease complex on banana suggests a link between parallel evolutionary changes in Pseudocercospora fijiensis and Pseudocercospora eumusae and increased virulence on the banana host.</title>
        <authorList>
            <person name="Chang T.-C."/>
            <person name="Salvucci A."/>
            <person name="Crous P.W."/>
            <person name="Stergiopoulos I."/>
        </authorList>
    </citation>
    <scope>NUCLEOTIDE SEQUENCE [LARGE SCALE GENOMIC DNA]</scope>
    <source>
        <strain evidence="2 3">CBS 116634</strain>
    </source>
</reference>
<dbReference type="InterPro" id="IPR000182">
    <property type="entry name" value="GNAT_dom"/>
</dbReference>
<evidence type="ECO:0000313" key="3">
    <source>
        <dbReference type="Proteomes" id="UP000073492"/>
    </source>
</evidence>